<dbReference type="Pfam" id="PF07995">
    <property type="entry name" value="GSDH"/>
    <property type="match status" value="1"/>
</dbReference>
<dbReference type="EMBL" id="JACHMH010000001">
    <property type="protein sequence ID" value="MBB4680770.1"/>
    <property type="molecule type" value="Genomic_DNA"/>
</dbReference>
<accession>A0A7W7CGE6</accession>
<dbReference type="SUPFAM" id="SSF50952">
    <property type="entry name" value="Soluble quinoprotein glucose dehydrogenase"/>
    <property type="match status" value="1"/>
</dbReference>
<dbReference type="AlphaFoldDB" id="A0A7W7CGE6"/>
<dbReference type="RefSeq" id="WP_185006822.1">
    <property type="nucleotide sequence ID" value="NZ_BAAAUI010000038.1"/>
</dbReference>
<evidence type="ECO:0000313" key="4">
    <source>
        <dbReference type="Proteomes" id="UP000533598"/>
    </source>
</evidence>
<feature type="chain" id="PRO_5039696788" evidence="1">
    <location>
        <begin position="24"/>
        <end position="335"/>
    </location>
</feature>
<evidence type="ECO:0000313" key="3">
    <source>
        <dbReference type="EMBL" id="MBB4680770.1"/>
    </source>
</evidence>
<keyword evidence="4" id="KW-1185">Reference proteome</keyword>
<feature type="domain" description="Glucose/Sorbosone dehydrogenase" evidence="2">
    <location>
        <begin position="37"/>
        <end position="320"/>
    </location>
</feature>
<proteinExistence type="predicted"/>
<feature type="signal peptide" evidence="1">
    <location>
        <begin position="1"/>
        <end position="23"/>
    </location>
</feature>
<keyword evidence="1" id="KW-0732">Signal</keyword>
<dbReference type="PANTHER" id="PTHR19328:SF13">
    <property type="entry name" value="HIPL1 PROTEIN"/>
    <property type="match status" value="1"/>
</dbReference>
<dbReference type="InterPro" id="IPR011042">
    <property type="entry name" value="6-blade_b-propeller_TolB-like"/>
</dbReference>
<protein>
    <submittedName>
        <fullName evidence="3">Glucose/arabinose dehydrogenase</fullName>
    </submittedName>
</protein>
<dbReference type="InterPro" id="IPR011041">
    <property type="entry name" value="Quinoprot_gluc/sorb_DH_b-prop"/>
</dbReference>
<sequence length="335" mass="34826">MRRRLRLLLAATTVAALPLGTAAAEPAAVRVIAQNLAYTWGVGFLPDGSALVTERNSARVLAIKGTAVSTAATIPGVRPAGEGGLLGIAISPKYASDGLIFVYYTAASDNRIARFKLGQTPQVIVTGIPKAGIHNGGRLAFGPDGHLYAGTGDAGNTANSQNPSSLGGKILRMTAEGRPAPNNPTGTLVYSLGHRNVQGLAWDGKGRMFASELGQNAQDELNQIQAGANYGWPTCEGRCGNPRFKDPLLTWTTAQASPSGIAVYNNSIYMAALRGQRLWRIPLTDSGVGTPTALYQGTYGRIRDAAAAPDKTLWVLTSNGPTGVAGGDKVLSTDG</sequence>
<dbReference type="PANTHER" id="PTHR19328">
    <property type="entry name" value="HEDGEHOG-INTERACTING PROTEIN"/>
    <property type="match status" value="1"/>
</dbReference>
<evidence type="ECO:0000259" key="2">
    <source>
        <dbReference type="Pfam" id="PF07995"/>
    </source>
</evidence>
<comment type="caution">
    <text evidence="3">The sequence shown here is derived from an EMBL/GenBank/DDBJ whole genome shotgun (WGS) entry which is preliminary data.</text>
</comment>
<dbReference type="Proteomes" id="UP000533598">
    <property type="component" value="Unassembled WGS sequence"/>
</dbReference>
<name>A0A7W7CGE6_9PSEU</name>
<gene>
    <name evidence="3" type="ORF">HNR67_006888</name>
</gene>
<evidence type="ECO:0000256" key="1">
    <source>
        <dbReference type="SAM" id="SignalP"/>
    </source>
</evidence>
<dbReference type="Gene3D" id="2.120.10.30">
    <property type="entry name" value="TolB, C-terminal domain"/>
    <property type="match status" value="1"/>
</dbReference>
<dbReference type="InterPro" id="IPR012938">
    <property type="entry name" value="Glc/Sorbosone_DH"/>
</dbReference>
<reference evidence="3 4" key="1">
    <citation type="submission" date="2020-08" db="EMBL/GenBank/DDBJ databases">
        <title>Sequencing the genomes of 1000 actinobacteria strains.</title>
        <authorList>
            <person name="Klenk H.-P."/>
        </authorList>
    </citation>
    <scope>NUCLEOTIDE SEQUENCE [LARGE SCALE GENOMIC DNA]</scope>
    <source>
        <strain evidence="3 4">DSM 44230</strain>
    </source>
</reference>
<organism evidence="3 4">
    <name type="scientific">Crossiella cryophila</name>
    <dbReference type="NCBI Taxonomy" id="43355"/>
    <lineage>
        <taxon>Bacteria</taxon>
        <taxon>Bacillati</taxon>
        <taxon>Actinomycetota</taxon>
        <taxon>Actinomycetes</taxon>
        <taxon>Pseudonocardiales</taxon>
        <taxon>Pseudonocardiaceae</taxon>
        <taxon>Crossiella</taxon>
    </lineage>
</organism>